<dbReference type="NCBIfam" id="TIGR00046">
    <property type="entry name" value="RsmE family RNA methyltransferase"/>
    <property type="match status" value="1"/>
</dbReference>
<dbReference type="Gene3D" id="2.40.240.20">
    <property type="entry name" value="Hypothetical PUA domain-like, domain 1"/>
    <property type="match status" value="1"/>
</dbReference>
<dbReference type="SUPFAM" id="SSF88697">
    <property type="entry name" value="PUA domain-like"/>
    <property type="match status" value="1"/>
</dbReference>
<dbReference type="PIRSF" id="PIRSF015601">
    <property type="entry name" value="MTase_slr0722"/>
    <property type="match status" value="1"/>
</dbReference>
<dbReference type="CDD" id="cd18084">
    <property type="entry name" value="RsmE-like"/>
    <property type="match status" value="1"/>
</dbReference>
<comment type="similarity">
    <text evidence="2 12">Belongs to the RNA methyltransferase RsmE family.</text>
</comment>
<evidence type="ECO:0000256" key="5">
    <source>
        <dbReference type="ARBA" id="ARBA00022490"/>
    </source>
</evidence>
<evidence type="ECO:0000256" key="9">
    <source>
        <dbReference type="ARBA" id="ARBA00022691"/>
    </source>
</evidence>
<protein>
    <recommendedName>
        <fullName evidence="4 12">Ribosomal RNA small subunit methyltransferase E</fullName>
        <ecNumber evidence="3 12">2.1.1.193</ecNumber>
    </recommendedName>
</protein>
<evidence type="ECO:0000313" key="15">
    <source>
        <dbReference type="EMBL" id="MSS83867.1"/>
    </source>
</evidence>
<proteinExistence type="inferred from homology"/>
<dbReference type="AlphaFoldDB" id="A0A6N7VQ71"/>
<dbReference type="GO" id="GO:0070475">
    <property type="term" value="P:rRNA base methylation"/>
    <property type="evidence" value="ECO:0007669"/>
    <property type="project" value="TreeGrafter"/>
</dbReference>
<comment type="function">
    <text evidence="10 12">Specifically methylates the N3 position of the uracil ring of uridine 1498 (m3U1498) in 16S rRNA. Acts on the fully assembled 30S ribosomal subunit.</text>
</comment>
<dbReference type="Pfam" id="PF20260">
    <property type="entry name" value="PUA_4"/>
    <property type="match status" value="1"/>
</dbReference>
<dbReference type="Proteomes" id="UP000470875">
    <property type="component" value="Unassembled WGS sequence"/>
</dbReference>
<feature type="domain" description="Ribosomal RNA small subunit methyltransferase E methyltransferase" evidence="13">
    <location>
        <begin position="86"/>
        <end position="244"/>
    </location>
</feature>
<dbReference type="InterPro" id="IPR029026">
    <property type="entry name" value="tRNA_m1G_MTases_N"/>
</dbReference>
<evidence type="ECO:0000256" key="7">
    <source>
        <dbReference type="ARBA" id="ARBA00022603"/>
    </source>
</evidence>
<evidence type="ECO:0000256" key="4">
    <source>
        <dbReference type="ARBA" id="ARBA00013673"/>
    </source>
</evidence>
<evidence type="ECO:0000256" key="12">
    <source>
        <dbReference type="PIRNR" id="PIRNR015601"/>
    </source>
</evidence>
<evidence type="ECO:0000256" key="3">
    <source>
        <dbReference type="ARBA" id="ARBA00012328"/>
    </source>
</evidence>
<dbReference type="InterPro" id="IPR046887">
    <property type="entry name" value="RsmE_PUA-like"/>
</dbReference>
<dbReference type="NCBIfam" id="NF008693">
    <property type="entry name" value="PRK11713.2-3"/>
    <property type="match status" value="1"/>
</dbReference>
<dbReference type="InterPro" id="IPR015947">
    <property type="entry name" value="PUA-like_sf"/>
</dbReference>
<keyword evidence="9 12" id="KW-0949">S-adenosyl-L-methionine</keyword>
<organism evidence="15 16">
    <name type="scientific">Scrofimicrobium canadense</name>
    <dbReference type="NCBI Taxonomy" id="2652290"/>
    <lineage>
        <taxon>Bacteria</taxon>
        <taxon>Bacillati</taxon>
        <taxon>Actinomycetota</taxon>
        <taxon>Actinomycetes</taxon>
        <taxon>Actinomycetales</taxon>
        <taxon>Actinomycetaceae</taxon>
        <taxon>Scrofimicrobium</taxon>
    </lineage>
</organism>
<comment type="caution">
    <text evidence="15">The sequence shown here is derived from an EMBL/GenBank/DDBJ whole genome shotgun (WGS) entry which is preliminary data.</text>
</comment>
<evidence type="ECO:0000256" key="10">
    <source>
        <dbReference type="ARBA" id="ARBA00025699"/>
    </source>
</evidence>
<evidence type="ECO:0000313" key="16">
    <source>
        <dbReference type="Proteomes" id="UP000470875"/>
    </source>
</evidence>
<dbReference type="PANTHER" id="PTHR30027:SF3">
    <property type="entry name" value="16S RRNA (URACIL(1498)-N(3))-METHYLTRANSFERASE"/>
    <property type="match status" value="1"/>
</dbReference>
<dbReference type="EMBL" id="VULO01000003">
    <property type="protein sequence ID" value="MSS83867.1"/>
    <property type="molecule type" value="Genomic_DNA"/>
</dbReference>
<evidence type="ECO:0000256" key="6">
    <source>
        <dbReference type="ARBA" id="ARBA00022552"/>
    </source>
</evidence>
<keyword evidence="7 12" id="KW-0489">Methyltransferase</keyword>
<evidence type="ECO:0000256" key="2">
    <source>
        <dbReference type="ARBA" id="ARBA00005528"/>
    </source>
</evidence>
<sequence>MAQEQVWGLVTLPVFIDLDADASAEYLTLDGPEGRHAATVMRARPGELIEVVNGRGLRIRAEVEEVTPTGLSLRAVTTVQDPQSVPHVTIIQALAKAGRDEMAVEICTELGADAFIPWQADRSIVRWNSQKALKGEKKWRDQAIAAAKQSRRSYVPEVKSVMKSTELARAIDGYSQVLICHETATQAIEDVDFGMDIAVVVGPEGGISDAELAAFEEAGATAVSLGPHVLRASTAGAVALAAISIVSGRHR</sequence>
<comment type="catalytic activity">
    <reaction evidence="11 12">
        <text>uridine(1498) in 16S rRNA + S-adenosyl-L-methionine = N(3)-methyluridine(1498) in 16S rRNA + S-adenosyl-L-homocysteine + H(+)</text>
        <dbReference type="Rhea" id="RHEA:42920"/>
        <dbReference type="Rhea" id="RHEA-COMP:10283"/>
        <dbReference type="Rhea" id="RHEA-COMP:10284"/>
        <dbReference type="ChEBI" id="CHEBI:15378"/>
        <dbReference type="ChEBI" id="CHEBI:57856"/>
        <dbReference type="ChEBI" id="CHEBI:59789"/>
        <dbReference type="ChEBI" id="CHEBI:65315"/>
        <dbReference type="ChEBI" id="CHEBI:74502"/>
        <dbReference type="EC" id="2.1.1.193"/>
    </reaction>
</comment>
<evidence type="ECO:0000259" key="14">
    <source>
        <dbReference type="Pfam" id="PF20260"/>
    </source>
</evidence>
<dbReference type="Pfam" id="PF04452">
    <property type="entry name" value="Methyltrans_RNA"/>
    <property type="match status" value="1"/>
</dbReference>
<evidence type="ECO:0000256" key="1">
    <source>
        <dbReference type="ARBA" id="ARBA00004496"/>
    </source>
</evidence>
<comment type="subcellular location">
    <subcellularLocation>
        <location evidence="1 12">Cytoplasm</location>
    </subcellularLocation>
</comment>
<dbReference type="GO" id="GO:0070042">
    <property type="term" value="F:rRNA (uridine-N3-)-methyltransferase activity"/>
    <property type="evidence" value="ECO:0007669"/>
    <property type="project" value="TreeGrafter"/>
</dbReference>
<keyword evidence="8 12" id="KW-0808">Transferase</keyword>
<keyword evidence="6 12" id="KW-0698">rRNA processing</keyword>
<dbReference type="InterPro" id="IPR046886">
    <property type="entry name" value="RsmE_MTase_dom"/>
</dbReference>
<dbReference type="EC" id="2.1.1.193" evidence="3 12"/>
<keyword evidence="5 12" id="KW-0963">Cytoplasm</keyword>
<dbReference type="SUPFAM" id="SSF75217">
    <property type="entry name" value="alpha/beta knot"/>
    <property type="match status" value="1"/>
</dbReference>
<dbReference type="PANTHER" id="PTHR30027">
    <property type="entry name" value="RIBOSOMAL RNA SMALL SUBUNIT METHYLTRANSFERASE E"/>
    <property type="match status" value="1"/>
</dbReference>
<dbReference type="GO" id="GO:0005737">
    <property type="term" value="C:cytoplasm"/>
    <property type="evidence" value="ECO:0007669"/>
    <property type="project" value="UniProtKB-SubCell"/>
</dbReference>
<dbReference type="InterPro" id="IPR006700">
    <property type="entry name" value="RsmE"/>
</dbReference>
<evidence type="ECO:0000256" key="8">
    <source>
        <dbReference type="ARBA" id="ARBA00022679"/>
    </source>
</evidence>
<dbReference type="InterPro" id="IPR029028">
    <property type="entry name" value="Alpha/beta_knot_MTases"/>
</dbReference>
<dbReference type="Gene3D" id="3.40.1280.10">
    <property type="match status" value="1"/>
</dbReference>
<evidence type="ECO:0000256" key="11">
    <source>
        <dbReference type="ARBA" id="ARBA00047944"/>
    </source>
</evidence>
<feature type="domain" description="Ribosomal RNA small subunit methyltransferase E PUA-like" evidence="14">
    <location>
        <begin position="29"/>
        <end position="73"/>
    </location>
</feature>
<keyword evidence="16" id="KW-1185">Reference proteome</keyword>
<reference evidence="15 16" key="1">
    <citation type="submission" date="2019-08" db="EMBL/GenBank/DDBJ databases">
        <title>In-depth cultivation of the pig gut microbiome towards novel bacterial diversity and tailored functional studies.</title>
        <authorList>
            <person name="Wylensek D."/>
            <person name="Hitch T.C.A."/>
            <person name="Clavel T."/>
        </authorList>
    </citation>
    <scope>NUCLEOTIDE SEQUENCE [LARGE SCALE GENOMIC DNA]</scope>
    <source>
        <strain evidence="15 16">WB03_NA08</strain>
    </source>
</reference>
<evidence type="ECO:0000259" key="13">
    <source>
        <dbReference type="Pfam" id="PF04452"/>
    </source>
</evidence>
<name>A0A6N7VQ71_9ACTO</name>
<gene>
    <name evidence="15" type="ORF">FYJ24_03635</name>
</gene>
<accession>A0A6N7VQ71</accession>